<feature type="signal peptide" evidence="4">
    <location>
        <begin position="1"/>
        <end position="36"/>
    </location>
</feature>
<feature type="region of interest" description="Disordered" evidence="3">
    <location>
        <begin position="667"/>
        <end position="688"/>
    </location>
</feature>
<dbReference type="EMBL" id="SACT01000003">
    <property type="protein sequence ID" value="RVT51583.1"/>
    <property type="molecule type" value="Genomic_DNA"/>
</dbReference>
<dbReference type="PROSITE" id="PS51257">
    <property type="entry name" value="PROKAR_LIPOPROTEIN"/>
    <property type="match status" value="1"/>
</dbReference>
<keyword evidence="7" id="KW-1185">Reference proteome</keyword>
<comment type="similarity">
    <text evidence="1">Belongs to the transglycosylase Slt family.</text>
</comment>
<name>A0A437JW23_9BURK</name>
<dbReference type="Gene3D" id="1.25.20.10">
    <property type="entry name" value="Bacterial muramidases"/>
    <property type="match status" value="1"/>
</dbReference>
<accession>A0A437JW23</accession>
<dbReference type="Gene3D" id="1.10.530.10">
    <property type="match status" value="1"/>
</dbReference>
<evidence type="ECO:0000256" key="4">
    <source>
        <dbReference type="SAM" id="SignalP"/>
    </source>
</evidence>
<sequence length="688" mass="76395">MGFRLLTSAPRRLPFLHLHLLLVVLACAGATAPARAEVPAPSPEDSLVLQAREAARARDGAKLDLLRDQLIERRHPLAPWADYWSIGLRLKTATQADLEAFYARWPGTYVEDRLRNDWLLELGERRDWDNFRREQPRFQMADDLEVDCYTLLLRHQAGENVRAAAADVWMRQKRDDDGCNLMARTMAADGRLGPTEIWPKVQQAVERGRSKEALTDAALLDKTSEARVRALLDNPARWLAQQPAARGDGARDEAVVLALLRMAASDADAAATQAADWARRLPPALAARAWAGIGYRAAMRHQAAARQHYERAFALVKGDGAIDWPEEHLVWAARAALRADGSPDWALLQRAIGAMPDALQASPDWHYWAARALQARARTGEMGNAQRAHAERMLRTLASDPGDFYGLLALEDLGLKLSLPPRPPAPTAEERAAVRGVPGLQRALQLLSLGLRSEGVREWNFTLRELRQRPDADRALLTAAAWACEREVWDRCINTSERTQGVVDVAQRFPTPLRDEVVEKSRAAGLETAYIYGLIRQESRFIMDARSVVGASGLMQLMPATARWTARKIGLDYKPSMITDPHVNLQLGTAYLKVLLDDFEGAQPLAIAGYNAGPNRPRRWREGGTLETAAWVENIPFNETRDYVKKVLTNAVHYAHVLGEGGTSLKARLGPTVGPRRTDAPATDKDLP</sequence>
<dbReference type="InterPro" id="IPR023346">
    <property type="entry name" value="Lysozyme-like_dom_sf"/>
</dbReference>
<evidence type="ECO:0000256" key="1">
    <source>
        <dbReference type="ARBA" id="ARBA00007734"/>
    </source>
</evidence>
<comment type="caution">
    <text evidence="6">The sequence shown here is derived from an EMBL/GenBank/DDBJ whole genome shotgun (WGS) entry which is preliminary data.</text>
</comment>
<evidence type="ECO:0000313" key="6">
    <source>
        <dbReference type="EMBL" id="RVT51583.1"/>
    </source>
</evidence>
<evidence type="ECO:0000259" key="5">
    <source>
        <dbReference type="Pfam" id="PF01464"/>
    </source>
</evidence>
<dbReference type="GO" id="GO:0004553">
    <property type="term" value="F:hydrolase activity, hydrolyzing O-glycosyl compounds"/>
    <property type="evidence" value="ECO:0007669"/>
    <property type="project" value="InterPro"/>
</dbReference>
<dbReference type="SUPFAM" id="SSF48435">
    <property type="entry name" value="Bacterial muramidases"/>
    <property type="match status" value="1"/>
</dbReference>
<dbReference type="InterPro" id="IPR008258">
    <property type="entry name" value="Transglycosylase_SLT_dom_1"/>
</dbReference>
<feature type="domain" description="Transglycosylase SLT" evidence="5">
    <location>
        <begin position="520"/>
        <end position="622"/>
    </location>
</feature>
<keyword evidence="2 4" id="KW-0732">Signal</keyword>
<feature type="compositionally biased region" description="Basic and acidic residues" evidence="3">
    <location>
        <begin position="676"/>
        <end position="688"/>
    </location>
</feature>
<dbReference type="SUPFAM" id="SSF53955">
    <property type="entry name" value="Lysozyme-like"/>
    <property type="match status" value="1"/>
</dbReference>
<evidence type="ECO:0000313" key="7">
    <source>
        <dbReference type="Proteomes" id="UP000288178"/>
    </source>
</evidence>
<dbReference type="AlphaFoldDB" id="A0A437JW23"/>
<dbReference type="GO" id="GO:0042597">
    <property type="term" value="C:periplasmic space"/>
    <property type="evidence" value="ECO:0007669"/>
    <property type="project" value="InterPro"/>
</dbReference>
<evidence type="ECO:0000256" key="3">
    <source>
        <dbReference type="SAM" id="MobiDB-lite"/>
    </source>
</evidence>
<evidence type="ECO:0000256" key="2">
    <source>
        <dbReference type="ARBA" id="ARBA00022729"/>
    </source>
</evidence>
<dbReference type="PANTHER" id="PTHR37423">
    <property type="entry name" value="SOLUBLE LYTIC MUREIN TRANSGLYCOSYLASE-RELATED"/>
    <property type="match status" value="1"/>
</dbReference>
<gene>
    <name evidence="6" type="ORF">ENE75_12255</name>
</gene>
<feature type="chain" id="PRO_5019078578" evidence="4">
    <location>
        <begin position="37"/>
        <end position="688"/>
    </location>
</feature>
<organism evidence="6 7">
    <name type="scientific">Rubrivivax albus</name>
    <dbReference type="NCBI Taxonomy" id="2499835"/>
    <lineage>
        <taxon>Bacteria</taxon>
        <taxon>Pseudomonadati</taxon>
        <taxon>Pseudomonadota</taxon>
        <taxon>Betaproteobacteria</taxon>
        <taxon>Burkholderiales</taxon>
        <taxon>Sphaerotilaceae</taxon>
        <taxon>Rubrivivax</taxon>
    </lineage>
</organism>
<dbReference type="RefSeq" id="WP_128198584.1">
    <property type="nucleotide sequence ID" value="NZ_SACT01000003.1"/>
</dbReference>
<dbReference type="OrthoDB" id="92254at2"/>
<dbReference type="Pfam" id="PF01464">
    <property type="entry name" value="SLT"/>
    <property type="match status" value="1"/>
</dbReference>
<dbReference type="InterPro" id="IPR008939">
    <property type="entry name" value="Lytic_TGlycosylase_superhlx_U"/>
</dbReference>
<reference evidence="6 7" key="1">
    <citation type="submission" date="2019-01" db="EMBL/GenBank/DDBJ databases">
        <authorList>
            <person name="Chen W.-M."/>
        </authorList>
    </citation>
    <scope>NUCLEOTIDE SEQUENCE [LARGE SCALE GENOMIC DNA]</scope>
    <source>
        <strain evidence="6 7">ICH-3</strain>
    </source>
</reference>
<dbReference type="CDD" id="cd13401">
    <property type="entry name" value="Slt70-like"/>
    <property type="match status" value="1"/>
</dbReference>
<dbReference type="PANTHER" id="PTHR37423:SF5">
    <property type="entry name" value="SOLUBLE LYTIC MUREIN TRANSGLYCOSYLASE"/>
    <property type="match status" value="1"/>
</dbReference>
<proteinExistence type="inferred from homology"/>
<dbReference type="Proteomes" id="UP000288178">
    <property type="component" value="Unassembled WGS sequence"/>
</dbReference>
<protein>
    <submittedName>
        <fullName evidence="6">Lytic transglycosylase domain-containing protein</fullName>
    </submittedName>
</protein>